<dbReference type="EMBL" id="CAESGF010000019">
    <property type="protein sequence ID" value="CAB4364839.1"/>
    <property type="molecule type" value="Genomic_DNA"/>
</dbReference>
<evidence type="ECO:0000313" key="4">
    <source>
        <dbReference type="EMBL" id="CAB4947189.1"/>
    </source>
</evidence>
<evidence type="ECO:0000313" key="2">
    <source>
        <dbReference type="EMBL" id="CAB4734824.1"/>
    </source>
</evidence>
<evidence type="ECO:0000313" key="1">
    <source>
        <dbReference type="EMBL" id="CAB4364839.1"/>
    </source>
</evidence>
<accession>A0A6J7BMH9</accession>
<dbReference type="EMBL" id="CAFBIY010000009">
    <property type="protein sequence ID" value="CAB4846610.1"/>
    <property type="molecule type" value="Genomic_DNA"/>
</dbReference>
<protein>
    <submittedName>
        <fullName evidence="3">Unannotated protein</fullName>
    </submittedName>
</protein>
<sequence>MSPRIQVVVPYGAANASVRARALHWLDRWSTETGIDRGQLATIAGPGFAGRATAQALPTLLLRNAHKFSRGRTEQRLLRAGAPGVYDLDDGLPWDDGTLPGLGHWWKRPWPRSLIAARATSAADRVVVGNEVLADWASALCADVRIVPTCVEPDSYARKQTYEVGNVPMLGWVGSPATEHYLVAIAPALAQIHQRCGARLQMISGVGPVPPALAPFTDKLVWSEAVVSETLAGWDIGLMPLADGVYERAKCGYKLLQYGSAGLPVIASPVGVNERLVADMAGLAPRTNDEWIDGVAQLLDASAADRAVRGVAARRVAEQHGYSVWEARWRSAVGLGEGAER</sequence>
<dbReference type="Pfam" id="PF13692">
    <property type="entry name" value="Glyco_trans_1_4"/>
    <property type="match status" value="1"/>
</dbReference>
<dbReference type="Gene3D" id="3.40.50.2000">
    <property type="entry name" value="Glycogen Phosphorylase B"/>
    <property type="match status" value="1"/>
</dbReference>
<gene>
    <name evidence="2" type="ORF">UFOPK2656_02418</name>
    <name evidence="3" type="ORF">UFOPK3267_00278</name>
    <name evidence="4" type="ORF">UFOPK3651_02600</name>
    <name evidence="5" type="ORF">UFOPK3931_00119</name>
    <name evidence="1" type="ORF">UFOPK4189_02597</name>
</gene>
<name>A0A6J7BMH9_9ZZZZ</name>
<dbReference type="AlphaFoldDB" id="A0A6J7BMH9"/>
<organism evidence="3">
    <name type="scientific">freshwater metagenome</name>
    <dbReference type="NCBI Taxonomy" id="449393"/>
    <lineage>
        <taxon>unclassified sequences</taxon>
        <taxon>metagenomes</taxon>
        <taxon>ecological metagenomes</taxon>
    </lineage>
</organism>
<evidence type="ECO:0000313" key="5">
    <source>
        <dbReference type="EMBL" id="CAB4971086.1"/>
    </source>
</evidence>
<dbReference type="SUPFAM" id="SSF53756">
    <property type="entry name" value="UDP-Glycosyltransferase/glycogen phosphorylase"/>
    <property type="match status" value="1"/>
</dbReference>
<dbReference type="EMBL" id="CAFBMT010000018">
    <property type="protein sequence ID" value="CAB4947189.1"/>
    <property type="molecule type" value="Genomic_DNA"/>
</dbReference>
<dbReference type="EMBL" id="CAFBOL010000002">
    <property type="protein sequence ID" value="CAB4971086.1"/>
    <property type="molecule type" value="Genomic_DNA"/>
</dbReference>
<evidence type="ECO:0000313" key="3">
    <source>
        <dbReference type="EMBL" id="CAB4846610.1"/>
    </source>
</evidence>
<dbReference type="EMBL" id="CAEZYF010000017">
    <property type="protein sequence ID" value="CAB4734824.1"/>
    <property type="molecule type" value="Genomic_DNA"/>
</dbReference>
<reference evidence="3" key="1">
    <citation type="submission" date="2020-05" db="EMBL/GenBank/DDBJ databases">
        <authorList>
            <person name="Chiriac C."/>
            <person name="Salcher M."/>
            <person name="Ghai R."/>
            <person name="Kavagutti S V."/>
        </authorList>
    </citation>
    <scope>NUCLEOTIDE SEQUENCE</scope>
</reference>
<proteinExistence type="predicted"/>